<keyword evidence="5" id="KW-0346">Stress response</keyword>
<accession>A0ABZ0HUS0</accession>
<keyword evidence="3 5" id="KW-0067">ATP-binding</keyword>
<gene>
    <name evidence="5 6" type="primary">htpG</name>
    <name evidence="6" type="ORF">RZS28_03085</name>
</gene>
<dbReference type="SUPFAM" id="SSF54211">
    <property type="entry name" value="Ribosomal protein S5 domain 2-like"/>
    <property type="match status" value="1"/>
</dbReference>
<dbReference type="InterPro" id="IPR020575">
    <property type="entry name" value="Hsp90_N"/>
</dbReference>
<sequence length="644" mass="70436">MSEAAGHTRAFQADVARLLHLMVHSVYSDRDIFLRELLSNAADACEKLRYEALADPALAAAPFAITISIDKDAQKLAIEDNGIGMSEDDLADSLGTIARSGTRAFLDRVSADGQGASAAKEGEESAGPAVDLIGQFGIGFYSAFMVADHVDVLTRRAGSNEAFLWRSDGKGSFSIAPLPLEEAPVHGTRVILHLNDASKDYLEPGRIEQIVREHLSALTAPIELVESKGAEPRRLTDGAALWTKPKSAISEHDYTEFYRDLARQFDEPALTVHWRAEGRHEYAVLAFIPGSRPLDLFDPARQGRAKLYVRHVLITDDAEVLPRWLRFVRLVVDSADLPLNVSREMIQESPIFVAIKKGVANRILQELTKLAESEPEKFASIWEHFGSVLKEGLYEDPEKRDALFALARFATSTHPEGGRSLKDYVAGLQENQTAIYYLLGEDVKRLAASPQIEGFRARGIEVLLLPDPIDAFWVATAVGFDGKPFKSVTQGAADIKSVPLQKKEGEDAASEEPPAARLATLFALMKQVLTDAVEDVRASDRLSESPACLVASDHGPDRRLERLLAEHGQLGATTKPVLEVNPTHPLIKALVGLVGGPDKQKIEDIIWLLLDEARLMEGEKPADAPHFATRLTRVLLEAASQPAA</sequence>
<dbReference type="Pfam" id="PF13589">
    <property type="entry name" value="HATPase_c_3"/>
    <property type="match status" value="1"/>
</dbReference>
<comment type="similarity">
    <text evidence="1 5">Belongs to the heat shock protein 90 family.</text>
</comment>
<evidence type="ECO:0000313" key="7">
    <source>
        <dbReference type="Proteomes" id="UP001626536"/>
    </source>
</evidence>
<keyword evidence="2 5" id="KW-0547">Nucleotide-binding</keyword>
<dbReference type="InterPro" id="IPR019805">
    <property type="entry name" value="Heat_shock_protein_90_CS"/>
</dbReference>
<dbReference type="SUPFAM" id="SSF110942">
    <property type="entry name" value="HSP90 C-terminal domain"/>
    <property type="match status" value="1"/>
</dbReference>
<feature type="region of interest" description="A; substrate-binding" evidence="5">
    <location>
        <begin position="1"/>
        <end position="343"/>
    </location>
</feature>
<keyword evidence="4 5" id="KW-0143">Chaperone</keyword>
<protein>
    <recommendedName>
        <fullName evidence="5">Chaperone protein HtpG</fullName>
    </recommendedName>
    <alternativeName>
        <fullName evidence="5">Heat shock protein HtpG</fullName>
    </alternativeName>
    <alternativeName>
        <fullName evidence="5">High temperature protein G</fullName>
    </alternativeName>
</protein>
<dbReference type="PRINTS" id="PR00775">
    <property type="entry name" value="HEATSHOCK90"/>
</dbReference>
<dbReference type="EMBL" id="CP136862">
    <property type="protein sequence ID" value="WOJ90299.1"/>
    <property type="molecule type" value="Genomic_DNA"/>
</dbReference>
<evidence type="ECO:0000256" key="3">
    <source>
        <dbReference type="ARBA" id="ARBA00022840"/>
    </source>
</evidence>
<dbReference type="SUPFAM" id="SSF55874">
    <property type="entry name" value="ATPase domain of HSP90 chaperone/DNA topoisomerase II/histidine kinase"/>
    <property type="match status" value="1"/>
</dbReference>
<dbReference type="NCBIfam" id="NF003555">
    <property type="entry name" value="PRK05218.1"/>
    <property type="match status" value="1"/>
</dbReference>
<name>A0ABZ0HUS0_9HYPH</name>
<evidence type="ECO:0000313" key="6">
    <source>
        <dbReference type="EMBL" id="WOJ90299.1"/>
    </source>
</evidence>
<keyword evidence="7" id="KW-1185">Reference proteome</keyword>
<dbReference type="InterPro" id="IPR036890">
    <property type="entry name" value="HATPase_C_sf"/>
</dbReference>
<dbReference type="PIRSF" id="PIRSF002583">
    <property type="entry name" value="Hsp90"/>
    <property type="match status" value="1"/>
</dbReference>
<comment type="subunit">
    <text evidence="5">Homodimer.</text>
</comment>
<comment type="caution">
    <text evidence="5">Lacks conserved residue(s) required for the propagation of feature annotation.</text>
</comment>
<dbReference type="InterPro" id="IPR037196">
    <property type="entry name" value="HSP90_C"/>
</dbReference>
<proteinExistence type="inferred from homology"/>
<feature type="region of interest" description="C" evidence="5">
    <location>
        <begin position="563"/>
        <end position="644"/>
    </location>
</feature>
<comment type="subcellular location">
    <subcellularLocation>
        <location evidence="5">Cytoplasm</location>
    </subcellularLocation>
</comment>
<keyword evidence="5" id="KW-0963">Cytoplasm</keyword>
<dbReference type="InterPro" id="IPR020568">
    <property type="entry name" value="Ribosomal_Su5_D2-typ_SF"/>
</dbReference>
<dbReference type="Gene3D" id="1.20.120.790">
    <property type="entry name" value="Heat shock protein 90, C-terminal domain"/>
    <property type="match status" value="1"/>
</dbReference>
<dbReference type="Gene3D" id="3.40.50.11260">
    <property type="match status" value="1"/>
</dbReference>
<dbReference type="Proteomes" id="UP001626536">
    <property type="component" value="Chromosome"/>
</dbReference>
<dbReference type="PANTHER" id="PTHR11528">
    <property type="entry name" value="HEAT SHOCK PROTEIN 90 FAMILY MEMBER"/>
    <property type="match status" value="1"/>
</dbReference>
<evidence type="ECO:0000256" key="4">
    <source>
        <dbReference type="ARBA" id="ARBA00023186"/>
    </source>
</evidence>
<dbReference type="RefSeq" id="WP_407339746.1">
    <property type="nucleotide sequence ID" value="NZ_CP136862.1"/>
</dbReference>
<dbReference type="PROSITE" id="PS00298">
    <property type="entry name" value="HSP90"/>
    <property type="match status" value="1"/>
</dbReference>
<evidence type="ECO:0000256" key="1">
    <source>
        <dbReference type="ARBA" id="ARBA00008239"/>
    </source>
</evidence>
<evidence type="ECO:0000256" key="2">
    <source>
        <dbReference type="ARBA" id="ARBA00022741"/>
    </source>
</evidence>
<reference evidence="6 7" key="1">
    <citation type="submission" date="2023-10" db="EMBL/GenBank/DDBJ databases">
        <title>Novel methanotroph of the genus Methylocapsa from a subarctic wetland.</title>
        <authorList>
            <person name="Belova S.E."/>
            <person name="Oshkin I.Y."/>
            <person name="Miroshnikov K."/>
            <person name="Dedysh S.N."/>
        </authorList>
    </citation>
    <scope>NUCLEOTIDE SEQUENCE [LARGE SCALE GENOMIC DNA]</scope>
    <source>
        <strain evidence="6 7">RX1</strain>
    </source>
</reference>
<evidence type="ECO:0000256" key="5">
    <source>
        <dbReference type="HAMAP-Rule" id="MF_00505"/>
    </source>
</evidence>
<dbReference type="HAMAP" id="MF_00505">
    <property type="entry name" value="HSP90"/>
    <property type="match status" value="1"/>
</dbReference>
<dbReference type="InterPro" id="IPR001404">
    <property type="entry name" value="Hsp90_fam"/>
</dbReference>
<organism evidence="6 7">
    <name type="scientific">Methylocapsa polymorpha</name>
    <dbReference type="NCBI Taxonomy" id="3080828"/>
    <lineage>
        <taxon>Bacteria</taxon>
        <taxon>Pseudomonadati</taxon>
        <taxon>Pseudomonadota</taxon>
        <taxon>Alphaproteobacteria</taxon>
        <taxon>Hyphomicrobiales</taxon>
        <taxon>Beijerinckiaceae</taxon>
        <taxon>Methylocapsa</taxon>
    </lineage>
</organism>
<dbReference type="Gene3D" id="3.30.565.10">
    <property type="entry name" value="Histidine kinase-like ATPase, C-terminal domain"/>
    <property type="match status" value="1"/>
</dbReference>
<comment type="function">
    <text evidence="5">Molecular chaperone. Has ATPase activity.</text>
</comment>
<dbReference type="Gene3D" id="3.30.230.80">
    <property type="match status" value="1"/>
</dbReference>
<dbReference type="Pfam" id="PF00183">
    <property type="entry name" value="HSP90"/>
    <property type="match status" value="1"/>
</dbReference>
<dbReference type="CDD" id="cd16927">
    <property type="entry name" value="HATPase_Hsp90-like"/>
    <property type="match status" value="1"/>
</dbReference>